<dbReference type="PRINTS" id="PR00081">
    <property type="entry name" value="GDHRDH"/>
</dbReference>
<proteinExistence type="inferred from homology"/>
<dbReference type="GO" id="GO:0016491">
    <property type="term" value="F:oxidoreductase activity"/>
    <property type="evidence" value="ECO:0007669"/>
    <property type="project" value="UniProtKB-KW"/>
</dbReference>
<evidence type="ECO:0000313" key="4">
    <source>
        <dbReference type="Proteomes" id="UP000014480"/>
    </source>
</evidence>
<evidence type="ECO:0000313" key="3">
    <source>
        <dbReference type="EMBL" id="TDZ21753.1"/>
    </source>
</evidence>
<dbReference type="Gene3D" id="3.40.50.720">
    <property type="entry name" value="NAD(P)-binding Rossmann-like Domain"/>
    <property type="match status" value="1"/>
</dbReference>
<accession>A0A484FV43</accession>
<gene>
    <name evidence="3" type="primary">OXIR-0</name>
    <name evidence="3" type="ORF">Cob_v005279</name>
</gene>
<comment type="caution">
    <text evidence="3">The sequence shown here is derived from an EMBL/GenBank/DDBJ whole genome shotgun (WGS) entry which is preliminary data.</text>
</comment>
<comment type="similarity">
    <text evidence="1">Belongs to the short-chain dehydrogenases/reductases (SDR) family.</text>
</comment>
<organism evidence="3 4">
    <name type="scientific">Colletotrichum orbiculare (strain 104-T / ATCC 96160 / CBS 514.97 / LARS 414 / MAFF 240422)</name>
    <name type="common">Cucumber anthracnose fungus</name>
    <name type="synonym">Colletotrichum lagenarium</name>
    <dbReference type="NCBI Taxonomy" id="1213857"/>
    <lineage>
        <taxon>Eukaryota</taxon>
        <taxon>Fungi</taxon>
        <taxon>Dikarya</taxon>
        <taxon>Ascomycota</taxon>
        <taxon>Pezizomycotina</taxon>
        <taxon>Sordariomycetes</taxon>
        <taxon>Hypocreomycetidae</taxon>
        <taxon>Glomerellales</taxon>
        <taxon>Glomerellaceae</taxon>
        <taxon>Colletotrichum</taxon>
        <taxon>Colletotrichum orbiculare species complex</taxon>
    </lineage>
</organism>
<dbReference type="PANTHER" id="PTHR24320:SF272">
    <property type="entry name" value="NAD(P)-BINDING ROSSMANN-FOLD SUPERFAMILY PROTEIN"/>
    <property type="match status" value="1"/>
</dbReference>
<dbReference type="STRING" id="1213857.A0A484FV43"/>
<dbReference type="Pfam" id="PF00106">
    <property type="entry name" value="adh_short"/>
    <property type="match status" value="1"/>
</dbReference>
<dbReference type="InterPro" id="IPR002347">
    <property type="entry name" value="SDR_fam"/>
</dbReference>
<keyword evidence="4" id="KW-1185">Reference proteome</keyword>
<dbReference type="AlphaFoldDB" id="A0A484FV43"/>
<dbReference type="OrthoDB" id="191139at2759"/>
<dbReference type="SUPFAM" id="SSF51735">
    <property type="entry name" value="NAD(P)-binding Rossmann-fold domains"/>
    <property type="match status" value="1"/>
</dbReference>
<evidence type="ECO:0000256" key="1">
    <source>
        <dbReference type="ARBA" id="ARBA00006484"/>
    </source>
</evidence>
<dbReference type="Proteomes" id="UP000014480">
    <property type="component" value="Unassembled WGS sequence"/>
</dbReference>
<dbReference type="InterPro" id="IPR036291">
    <property type="entry name" value="NAD(P)-bd_dom_sf"/>
</dbReference>
<evidence type="ECO:0000256" key="2">
    <source>
        <dbReference type="ARBA" id="ARBA00023002"/>
    </source>
</evidence>
<keyword evidence="2" id="KW-0560">Oxidoreductase</keyword>
<reference evidence="4" key="2">
    <citation type="journal article" date="2019" name="Mol. Plant Microbe Interact.">
        <title>Genome sequence resources for four phytopathogenic fungi from the Colletotrichum orbiculare species complex.</title>
        <authorList>
            <person name="Gan P."/>
            <person name="Tsushima A."/>
            <person name="Narusaka M."/>
            <person name="Narusaka Y."/>
            <person name="Takano Y."/>
            <person name="Kubo Y."/>
            <person name="Shirasu K."/>
        </authorList>
    </citation>
    <scope>GENOME REANNOTATION</scope>
    <source>
        <strain evidence="4">104-T / ATCC 96160 / CBS 514.97 / LARS 414 / MAFF 240422</strain>
    </source>
</reference>
<dbReference type="EMBL" id="AMCV02000013">
    <property type="protein sequence ID" value="TDZ21753.1"/>
    <property type="molecule type" value="Genomic_DNA"/>
</dbReference>
<dbReference type="PANTHER" id="PTHR24320">
    <property type="entry name" value="RETINOL DEHYDROGENASE"/>
    <property type="match status" value="1"/>
</dbReference>
<reference evidence="4" key="1">
    <citation type="journal article" date="2013" name="New Phytol.">
        <title>Comparative genomic and transcriptomic analyses reveal the hemibiotrophic stage shift of Colletotrichum fungi.</title>
        <authorList>
            <person name="Gan P."/>
            <person name="Ikeda K."/>
            <person name="Irieda H."/>
            <person name="Narusaka M."/>
            <person name="O'Connell R.J."/>
            <person name="Narusaka Y."/>
            <person name="Takano Y."/>
            <person name="Kubo Y."/>
            <person name="Shirasu K."/>
        </authorList>
    </citation>
    <scope>NUCLEOTIDE SEQUENCE [LARGE SCALE GENOMIC DNA]</scope>
    <source>
        <strain evidence="4">104-T / ATCC 96160 / CBS 514.97 / LARS 414 / MAFF 240422</strain>
    </source>
</reference>
<name>A0A484FV43_COLOR</name>
<sequence>MDSFTPYADLFANPQGPGDARPTALQVVRDLNLVGKLAGRVILITGGTSGLGLETARAIHTTGADVYITARSSAKAQSAVDSIKSSSAGSGKLEVIDMDMNSLESVKKAAKAFLEQSSVLNVLINNAGIMATPADTKTSEGFDQQFGVNHLAHFALTSLLLPTLVASSTPSLNSRVVVVTSSAHRMAPVNLADPNFSSSDYNPWAAYAQSKTANLWMANYIDRTYGPRGVRSVSVQPGVTPTAIHQHVDPVTANAWKSDPAVAAGARNADQGAATSVWAATAAVWEGEGGKYLFDMSVGGPAKEMEALADYGYAPHAFDEESEDKLWKLSEELTVHPLKVARVDIYHWRLLFRVVPC</sequence>
<protein>
    <submittedName>
        <fullName evidence="3">Oxidoreductase</fullName>
    </submittedName>
</protein>